<evidence type="ECO:0000313" key="5">
    <source>
        <dbReference type="Proteomes" id="UP001158576"/>
    </source>
</evidence>
<name>A0ABN7RXF0_OIKDI</name>
<proteinExistence type="predicted"/>
<reference evidence="4 5" key="1">
    <citation type="submission" date="2021-04" db="EMBL/GenBank/DDBJ databases">
        <authorList>
            <person name="Bliznina A."/>
        </authorList>
    </citation>
    <scope>NUCLEOTIDE SEQUENCE [LARGE SCALE GENOMIC DNA]</scope>
</reference>
<dbReference type="PROSITE" id="PS50234">
    <property type="entry name" value="VWFA"/>
    <property type="match status" value="1"/>
</dbReference>
<dbReference type="Proteomes" id="UP001158576">
    <property type="component" value="Chromosome PAR"/>
</dbReference>
<dbReference type="SUPFAM" id="SSF53300">
    <property type="entry name" value="vWA-like"/>
    <property type="match status" value="1"/>
</dbReference>
<evidence type="ECO:0000256" key="1">
    <source>
        <dbReference type="ARBA" id="ARBA00022441"/>
    </source>
</evidence>
<dbReference type="Gene3D" id="2.120.10.80">
    <property type="entry name" value="Kelch-type beta propeller"/>
    <property type="match status" value="1"/>
</dbReference>
<evidence type="ECO:0000256" key="2">
    <source>
        <dbReference type="ARBA" id="ARBA00022737"/>
    </source>
</evidence>
<dbReference type="InterPro" id="IPR015915">
    <property type="entry name" value="Kelch-typ_b-propeller"/>
</dbReference>
<keyword evidence="1" id="KW-0880">Kelch repeat</keyword>
<evidence type="ECO:0000313" key="4">
    <source>
        <dbReference type="EMBL" id="CAG5088261.1"/>
    </source>
</evidence>
<dbReference type="Gene3D" id="3.40.50.410">
    <property type="entry name" value="von Willebrand factor, type A domain"/>
    <property type="match status" value="1"/>
</dbReference>
<dbReference type="InterPro" id="IPR002035">
    <property type="entry name" value="VWF_A"/>
</dbReference>
<dbReference type="EMBL" id="OU015568">
    <property type="protein sequence ID" value="CAG5088261.1"/>
    <property type="molecule type" value="Genomic_DNA"/>
</dbReference>
<dbReference type="PANTHER" id="PTHR45632:SF3">
    <property type="entry name" value="KELCH-LIKE PROTEIN 32"/>
    <property type="match status" value="1"/>
</dbReference>
<sequence length="584" mass="65198">MSEETLCLDIPSIESITTLSIGTTTRVWNYASLDDIKYVHDSTCFTDVPPPPPSTFHDIIILIDGSDSFNDQNGFADAQRLINSDLIPMLQNKLGSRASVTIIQFSGIKAGTSSYKPGSGGKDTNSDYMHYIVEQDCVPLENAVREESEFAEGLDGNSQLFLCLQDLNLESYLEEFSRKIAYDDGPRRRSMFIISDGESDIGNLQSTTSDGIATAEEIVAKTNENYTTYPIIVRPKGSTAEDEAFFKNTLASSPRNFFRLSDKYFERDLKRAAKAQNSCDSFCLAELESCISACPPEDASCPSICARENASCDIECAASEFALVVGTDAWDVNFKLDTIQENASFDFRDHEIDMVCTVEYEGDFYVIGGFYDEYRVSKANGCQFKTVARLPIEMYQHRCTVWENDIWMCGNADDPKKCYHYDLHKFDEGPESTLDHRFGGLVNYNDTLLRIAGYTNQVESLSSPAGEWEDFGAHLTDFINGFTTVVFENHIYTFGGYSALQQDYITKINKYFPETHSWGAAGFLANKRHNHASAVVGNTVFIAGGYGDLPFEAFNLPEGGVTELQSKLEYKIFTELIPKSFLTC</sequence>
<gene>
    <name evidence="4" type="ORF">OKIOD_LOCUS3349</name>
</gene>
<organism evidence="4 5">
    <name type="scientific">Oikopleura dioica</name>
    <name type="common">Tunicate</name>
    <dbReference type="NCBI Taxonomy" id="34765"/>
    <lineage>
        <taxon>Eukaryota</taxon>
        <taxon>Metazoa</taxon>
        <taxon>Chordata</taxon>
        <taxon>Tunicata</taxon>
        <taxon>Appendicularia</taxon>
        <taxon>Copelata</taxon>
        <taxon>Oikopleuridae</taxon>
        <taxon>Oikopleura</taxon>
    </lineage>
</organism>
<dbReference type="PANTHER" id="PTHR45632">
    <property type="entry name" value="LD33804P"/>
    <property type="match status" value="1"/>
</dbReference>
<protein>
    <submittedName>
        <fullName evidence="4">Oidioi.mRNA.OKI2018_I69.PAR.g11791.t1.cds</fullName>
    </submittedName>
</protein>
<dbReference type="InterPro" id="IPR036465">
    <property type="entry name" value="vWFA_dom_sf"/>
</dbReference>
<evidence type="ECO:0000259" key="3">
    <source>
        <dbReference type="PROSITE" id="PS50234"/>
    </source>
</evidence>
<keyword evidence="5" id="KW-1185">Reference proteome</keyword>
<keyword evidence="2" id="KW-0677">Repeat</keyword>
<feature type="domain" description="VWFA" evidence="3">
    <location>
        <begin position="58"/>
        <end position="291"/>
    </location>
</feature>
<dbReference type="SUPFAM" id="SSF117281">
    <property type="entry name" value="Kelch motif"/>
    <property type="match status" value="1"/>
</dbReference>
<accession>A0ABN7RXF0</accession>